<feature type="compositionally biased region" description="Low complexity" evidence="1">
    <location>
        <begin position="86"/>
        <end position="99"/>
    </location>
</feature>
<feature type="region of interest" description="Disordered" evidence="1">
    <location>
        <begin position="63"/>
        <end position="107"/>
    </location>
</feature>
<sequence>MGYDLRRGLHDLGDQPPQGGTALDADRVLGRVRRARAARAAAVGVTSAAAVLGLTLAVQAFPLTDDGPRPGPAATSEPAPTPTPTATPEQTPTQAPTSTLEPTQAPPPVVPLVAVTAEGDVVTLDPATGERLATLYSGIDVGDGMVGVTMDHERGVVYVAQRPADGQAKGEILRIPVGGAAELLLARAWSPLLSPDGTFLVAHAVDPESNASSLAFVDLASGDVRYLTQGSDSAGLWLNPHSWSPDGATLYLNIGVEESSGLRTLPVGATSLDEAGLIPSSEGEEWEQTVPVGPDLLAVSVRGEGWEPADETFGLRLVDRVSGSPVDEIDGMRGRWARDLVATRDGGLVVLAGTWSAPTPELTYDGLYRWDGAEGLVLLTEGIVAVGG</sequence>
<gene>
    <name evidence="3" type="ORF">FHR80_002986</name>
</gene>
<dbReference type="RefSeq" id="WP_183296847.1">
    <property type="nucleotide sequence ID" value="NZ_JACHVX010000004.1"/>
</dbReference>
<accession>A0A7W4UH39</accession>
<dbReference type="Gene3D" id="2.130.10.10">
    <property type="entry name" value="YVTN repeat-like/Quinoprotein amine dehydrogenase"/>
    <property type="match status" value="1"/>
</dbReference>
<dbReference type="AlphaFoldDB" id="A0A7W4UH39"/>
<dbReference type="InterPro" id="IPR011044">
    <property type="entry name" value="Quino_amine_DH_bsu"/>
</dbReference>
<keyword evidence="2" id="KW-0812">Transmembrane</keyword>
<reference evidence="3 4" key="1">
    <citation type="submission" date="2020-08" db="EMBL/GenBank/DDBJ databases">
        <title>The Agave Microbiome: Exploring the role of microbial communities in plant adaptations to desert environments.</title>
        <authorList>
            <person name="Partida-Martinez L.P."/>
        </authorList>
    </citation>
    <scope>NUCLEOTIDE SEQUENCE [LARGE SCALE GENOMIC DNA]</scope>
    <source>
        <strain evidence="3 4">RAS26</strain>
    </source>
</reference>
<dbReference type="EMBL" id="JACHVX010000004">
    <property type="protein sequence ID" value="MBB2924058.1"/>
    <property type="molecule type" value="Genomic_DNA"/>
</dbReference>
<name>A0A7W4UH39_9CELL</name>
<dbReference type="InterPro" id="IPR015943">
    <property type="entry name" value="WD40/YVTN_repeat-like_dom_sf"/>
</dbReference>
<keyword evidence="2" id="KW-0472">Membrane</keyword>
<keyword evidence="2" id="KW-1133">Transmembrane helix</keyword>
<evidence type="ECO:0000313" key="3">
    <source>
        <dbReference type="EMBL" id="MBB2924058.1"/>
    </source>
</evidence>
<evidence type="ECO:0000256" key="1">
    <source>
        <dbReference type="SAM" id="MobiDB-lite"/>
    </source>
</evidence>
<reference evidence="3 4" key="2">
    <citation type="submission" date="2020-08" db="EMBL/GenBank/DDBJ databases">
        <authorList>
            <person name="Partida-Martinez L."/>
            <person name="Huntemann M."/>
            <person name="Clum A."/>
            <person name="Wang J."/>
            <person name="Palaniappan K."/>
            <person name="Ritter S."/>
            <person name="Chen I.-M."/>
            <person name="Stamatis D."/>
            <person name="Reddy T."/>
            <person name="O'Malley R."/>
            <person name="Daum C."/>
            <person name="Shapiro N."/>
            <person name="Ivanova N."/>
            <person name="Kyrpides N."/>
            <person name="Woyke T."/>
        </authorList>
    </citation>
    <scope>NUCLEOTIDE SEQUENCE [LARGE SCALE GENOMIC DNA]</scope>
    <source>
        <strain evidence="3 4">RAS26</strain>
    </source>
</reference>
<proteinExistence type="predicted"/>
<dbReference type="Proteomes" id="UP000518206">
    <property type="component" value="Unassembled WGS sequence"/>
</dbReference>
<evidence type="ECO:0008006" key="5">
    <source>
        <dbReference type="Google" id="ProtNLM"/>
    </source>
</evidence>
<feature type="transmembrane region" description="Helical" evidence="2">
    <location>
        <begin position="40"/>
        <end position="61"/>
    </location>
</feature>
<evidence type="ECO:0000256" key="2">
    <source>
        <dbReference type="SAM" id="Phobius"/>
    </source>
</evidence>
<feature type="region of interest" description="Disordered" evidence="1">
    <location>
        <begin position="1"/>
        <end position="23"/>
    </location>
</feature>
<comment type="caution">
    <text evidence="3">The sequence shown here is derived from an EMBL/GenBank/DDBJ whole genome shotgun (WGS) entry which is preliminary data.</text>
</comment>
<protein>
    <recommendedName>
        <fullName evidence="5">Lipoprotein LpqB beta-propeller domain-containing protein</fullName>
    </recommendedName>
</protein>
<evidence type="ECO:0000313" key="4">
    <source>
        <dbReference type="Proteomes" id="UP000518206"/>
    </source>
</evidence>
<organism evidence="3 4">
    <name type="scientific">Cellulomonas cellasea</name>
    <dbReference type="NCBI Taxonomy" id="43670"/>
    <lineage>
        <taxon>Bacteria</taxon>
        <taxon>Bacillati</taxon>
        <taxon>Actinomycetota</taxon>
        <taxon>Actinomycetes</taxon>
        <taxon>Micrococcales</taxon>
        <taxon>Cellulomonadaceae</taxon>
        <taxon>Cellulomonas</taxon>
    </lineage>
</organism>
<dbReference type="SUPFAM" id="SSF50969">
    <property type="entry name" value="YVTN repeat-like/Quinoprotein amine dehydrogenase"/>
    <property type="match status" value="1"/>
</dbReference>
<feature type="compositionally biased region" description="Basic and acidic residues" evidence="1">
    <location>
        <begin position="1"/>
        <end position="13"/>
    </location>
</feature>